<reference evidence="3" key="1">
    <citation type="submission" date="2023-05" db="EMBL/GenBank/DDBJ databases">
        <title>Anaerotaeda fermentans gen. nov., sp. nov., a novel anaerobic planctomycete of the new family within the order Sedimentisphaerales isolated from Taman Peninsula, Russia.</title>
        <authorList>
            <person name="Khomyakova M.A."/>
            <person name="Merkel A.Y."/>
            <person name="Slobodkin A.I."/>
        </authorList>
    </citation>
    <scope>NUCLEOTIDE SEQUENCE</scope>
    <source>
        <strain evidence="3">M17dextr</strain>
    </source>
</reference>
<feature type="signal peptide" evidence="2">
    <location>
        <begin position="1"/>
        <end position="24"/>
    </location>
</feature>
<evidence type="ECO:0000256" key="2">
    <source>
        <dbReference type="SAM" id="SignalP"/>
    </source>
</evidence>
<dbReference type="AlphaFoldDB" id="A0AAW6U0U3"/>
<keyword evidence="4" id="KW-1185">Reference proteome</keyword>
<dbReference type="Proteomes" id="UP001431776">
    <property type="component" value="Unassembled WGS sequence"/>
</dbReference>
<evidence type="ECO:0000313" key="4">
    <source>
        <dbReference type="Proteomes" id="UP001431776"/>
    </source>
</evidence>
<protein>
    <recommendedName>
        <fullName evidence="5">PEP-CTERM sorting domain-containing protein</fullName>
    </recommendedName>
</protein>
<feature type="transmembrane region" description="Helical" evidence="1">
    <location>
        <begin position="225"/>
        <end position="246"/>
    </location>
</feature>
<evidence type="ECO:0008006" key="5">
    <source>
        <dbReference type="Google" id="ProtNLM"/>
    </source>
</evidence>
<accession>A0AAW6U0U3</accession>
<organism evidence="3 4">
    <name type="scientific">Anaerobaca lacustris</name>
    <dbReference type="NCBI Taxonomy" id="3044600"/>
    <lineage>
        <taxon>Bacteria</taxon>
        <taxon>Pseudomonadati</taxon>
        <taxon>Planctomycetota</taxon>
        <taxon>Phycisphaerae</taxon>
        <taxon>Sedimentisphaerales</taxon>
        <taxon>Anaerobacaceae</taxon>
        <taxon>Anaerobaca</taxon>
    </lineage>
</organism>
<dbReference type="EMBL" id="JASCXX010000016">
    <property type="protein sequence ID" value="MDI6450119.1"/>
    <property type="molecule type" value="Genomic_DNA"/>
</dbReference>
<evidence type="ECO:0000313" key="3">
    <source>
        <dbReference type="EMBL" id="MDI6450119.1"/>
    </source>
</evidence>
<evidence type="ECO:0000256" key="1">
    <source>
        <dbReference type="SAM" id="Phobius"/>
    </source>
</evidence>
<name>A0AAW6U0U3_9BACT</name>
<proteinExistence type="predicted"/>
<keyword evidence="1" id="KW-1133">Transmembrane helix</keyword>
<keyword evidence="1" id="KW-0472">Membrane</keyword>
<dbReference type="RefSeq" id="WP_349245528.1">
    <property type="nucleotide sequence ID" value="NZ_JASCXX010000016.1"/>
</dbReference>
<comment type="caution">
    <text evidence="3">The sequence shown here is derived from an EMBL/GenBank/DDBJ whole genome shotgun (WGS) entry which is preliminary data.</text>
</comment>
<keyword evidence="2" id="KW-0732">Signal</keyword>
<keyword evidence="1" id="KW-0812">Transmembrane</keyword>
<sequence length="252" mass="27519">MGARMRFIGAVFFSLIVSSSPLQAAPTVVDLTIPGSSGQINDAWFYQADPKPTGTGYIRSFVRLQTNDDISQGYNTDGRPLQFDENESSEFTRSLRLADVPIVILGDAEYREFLLDINESNGGDKRLLSLDAIEIYLGGSGDLLDYPNLGTLIYDLDDGADNWILLDYSLNPGSGGGDMLAYIPNSLFNSEGEYVYLYSRFGENHANTAGFEEWAVREREYEPPVVIPAPGAVLLAGLGSILVGLLRGRLSL</sequence>
<feature type="chain" id="PRO_5043375400" description="PEP-CTERM sorting domain-containing protein" evidence="2">
    <location>
        <begin position="25"/>
        <end position="252"/>
    </location>
</feature>
<gene>
    <name evidence="3" type="ORF">QJ522_13755</name>
</gene>